<dbReference type="PATRIC" id="fig|1286171.3.peg.1045"/>
<dbReference type="eggNOG" id="COG1694">
    <property type="taxonomic scope" value="Bacteria"/>
</dbReference>
<feature type="domain" description="NTP pyrophosphohydrolase MazG-like" evidence="1">
    <location>
        <begin position="70"/>
        <end position="138"/>
    </location>
</feature>
<dbReference type="AlphaFoldDB" id="W8TJI7"/>
<dbReference type="RefSeq" id="WP_242842497.1">
    <property type="nucleotide sequence ID" value="NZ_CP007452.1"/>
</dbReference>
<gene>
    <name evidence="2" type="ORF">EAL2_c10940</name>
</gene>
<name>W8TJI7_PEPAC</name>
<dbReference type="CDD" id="cd11541">
    <property type="entry name" value="NTP-PPase_u4"/>
    <property type="match status" value="1"/>
</dbReference>
<organism evidence="2 3">
    <name type="scientific">Peptoclostridium acidaminophilum DSM 3953</name>
    <dbReference type="NCBI Taxonomy" id="1286171"/>
    <lineage>
        <taxon>Bacteria</taxon>
        <taxon>Bacillati</taxon>
        <taxon>Bacillota</taxon>
        <taxon>Clostridia</taxon>
        <taxon>Peptostreptococcales</taxon>
        <taxon>Peptoclostridiaceae</taxon>
        <taxon>Peptoclostridium</taxon>
    </lineage>
</organism>
<reference evidence="2 3" key="1">
    <citation type="journal article" date="2014" name="Genome Announc.">
        <title>Complete Genome Sequence of Amino Acid-Utilizing Eubacterium acidaminophilum al-2 (DSM 3953).</title>
        <authorList>
            <person name="Poehlein A."/>
            <person name="Andreesen J.R."/>
            <person name="Daniel R."/>
        </authorList>
    </citation>
    <scope>NUCLEOTIDE SEQUENCE [LARGE SCALE GENOMIC DNA]</scope>
    <source>
        <strain evidence="2 3">DSM 3953</strain>
    </source>
</reference>
<dbReference type="EMBL" id="CP007452">
    <property type="protein sequence ID" value="AHM56392.1"/>
    <property type="molecule type" value="Genomic_DNA"/>
</dbReference>
<dbReference type="InterPro" id="IPR004518">
    <property type="entry name" value="MazG-like_dom"/>
</dbReference>
<dbReference type="Pfam" id="PF03819">
    <property type="entry name" value="MazG"/>
    <property type="match status" value="1"/>
</dbReference>
<dbReference type="Proteomes" id="UP000019591">
    <property type="component" value="Chromosome"/>
</dbReference>
<evidence type="ECO:0000313" key="2">
    <source>
        <dbReference type="EMBL" id="AHM56392.1"/>
    </source>
</evidence>
<dbReference type="HOGENOM" id="CLU_130333_0_0_9"/>
<evidence type="ECO:0000313" key="3">
    <source>
        <dbReference type="Proteomes" id="UP000019591"/>
    </source>
</evidence>
<dbReference type="Gene3D" id="1.10.287.1080">
    <property type="entry name" value="MazG-like"/>
    <property type="match status" value="1"/>
</dbReference>
<dbReference type="SUPFAM" id="SSF101386">
    <property type="entry name" value="all-alpha NTP pyrophosphatases"/>
    <property type="match status" value="1"/>
</dbReference>
<dbReference type="KEGG" id="eac:EAL2_c10940"/>
<dbReference type="InterPro" id="IPR052555">
    <property type="entry name" value="dCTP_Pyrophosphatase"/>
</dbReference>
<protein>
    <recommendedName>
        <fullName evidence="1">NTP pyrophosphohydrolase MazG-like domain-containing protein</fullName>
    </recommendedName>
</protein>
<dbReference type="PANTHER" id="PTHR46523">
    <property type="entry name" value="DCTP PYROPHOSPHATASE 1"/>
    <property type="match status" value="1"/>
</dbReference>
<sequence length="148" mass="16838">MMLSKAQQHDLKECETMMETGEEKDCSLCSCNGCLADVITEMSFEKYQLEAERTAGSLDDRNRFLNFSMGLAGEAGEVVDYLKKVLWHGHEMDQDKLKKELGDVLWYVATIATTADLDLSEIAIANIEKLKKRYPEGFDEEKSIKRTE</sequence>
<dbReference type="InterPro" id="IPR011379">
    <property type="entry name" value="MazG-related_GP37"/>
</dbReference>
<proteinExistence type="predicted"/>
<keyword evidence="3" id="KW-1185">Reference proteome</keyword>
<evidence type="ECO:0000259" key="1">
    <source>
        <dbReference type="Pfam" id="PF03819"/>
    </source>
</evidence>
<dbReference type="STRING" id="1286171.EAL2_c10940"/>
<dbReference type="PANTHER" id="PTHR46523:SF1">
    <property type="entry name" value="DCTP PYROPHOSPHATASE 1"/>
    <property type="match status" value="1"/>
</dbReference>
<accession>W8TJI7</accession>